<accession>A0A917XYZ0</accession>
<protein>
    <submittedName>
        <fullName evidence="2">Uncharacterized protein</fullName>
    </submittedName>
</protein>
<dbReference type="AlphaFoldDB" id="A0A917XYZ0"/>
<proteinExistence type="predicted"/>
<feature type="transmembrane region" description="Helical" evidence="1">
    <location>
        <begin position="12"/>
        <end position="34"/>
    </location>
</feature>
<keyword evidence="1" id="KW-1133">Transmembrane helix</keyword>
<evidence type="ECO:0000256" key="1">
    <source>
        <dbReference type="SAM" id="Phobius"/>
    </source>
</evidence>
<keyword evidence="1" id="KW-0812">Transmembrane</keyword>
<reference evidence="2" key="1">
    <citation type="journal article" date="2014" name="Int. J. Syst. Evol. Microbiol.">
        <title>Complete genome sequence of Corynebacterium casei LMG S-19264T (=DSM 44701T), isolated from a smear-ripened cheese.</title>
        <authorList>
            <consortium name="US DOE Joint Genome Institute (JGI-PGF)"/>
            <person name="Walter F."/>
            <person name="Albersmeier A."/>
            <person name="Kalinowski J."/>
            <person name="Ruckert C."/>
        </authorList>
    </citation>
    <scope>NUCLEOTIDE SEQUENCE</scope>
    <source>
        <strain evidence="2">JCM 17251</strain>
    </source>
</reference>
<evidence type="ECO:0000313" key="3">
    <source>
        <dbReference type="Proteomes" id="UP000624041"/>
    </source>
</evidence>
<keyword evidence="3" id="KW-1185">Reference proteome</keyword>
<sequence length="64" mass="7236">MKKIKNLISKPIKFIKSIINELFILSGLSFILIATYEINVVAAMYLLGAVLISFGLFLAFTRRE</sequence>
<dbReference type="Proteomes" id="UP000624041">
    <property type="component" value="Unassembled WGS sequence"/>
</dbReference>
<comment type="caution">
    <text evidence="2">The sequence shown here is derived from an EMBL/GenBank/DDBJ whole genome shotgun (WGS) entry which is preliminary data.</text>
</comment>
<dbReference type="EMBL" id="BMOS01000014">
    <property type="protein sequence ID" value="GGN59357.1"/>
    <property type="molecule type" value="Genomic_DNA"/>
</dbReference>
<reference evidence="2" key="2">
    <citation type="submission" date="2020-09" db="EMBL/GenBank/DDBJ databases">
        <authorList>
            <person name="Sun Q."/>
            <person name="Ohkuma M."/>
        </authorList>
    </citation>
    <scope>NUCLEOTIDE SEQUENCE</scope>
    <source>
        <strain evidence="2">JCM 17251</strain>
    </source>
</reference>
<organism evidence="2 3">
    <name type="scientific">Oceanobacillus indicireducens</name>
    <dbReference type="NCBI Taxonomy" id="1004261"/>
    <lineage>
        <taxon>Bacteria</taxon>
        <taxon>Bacillati</taxon>
        <taxon>Bacillota</taxon>
        <taxon>Bacilli</taxon>
        <taxon>Bacillales</taxon>
        <taxon>Bacillaceae</taxon>
        <taxon>Oceanobacillus</taxon>
    </lineage>
</organism>
<name>A0A917XYZ0_9BACI</name>
<feature type="transmembrane region" description="Helical" evidence="1">
    <location>
        <begin position="40"/>
        <end position="60"/>
    </location>
</feature>
<evidence type="ECO:0000313" key="2">
    <source>
        <dbReference type="EMBL" id="GGN59357.1"/>
    </source>
</evidence>
<gene>
    <name evidence="2" type="ORF">GCM10007971_22390</name>
</gene>
<keyword evidence="1" id="KW-0472">Membrane</keyword>